<name>A0A9Q4FJW3_9FIRM</name>
<dbReference type="AlphaFoldDB" id="A0A9Q4FJW3"/>
<organism evidence="3 4">
    <name type="scientific">Anaerosalibacter bizertensis</name>
    <dbReference type="NCBI Taxonomy" id="932217"/>
    <lineage>
        <taxon>Bacteria</taxon>
        <taxon>Bacillati</taxon>
        <taxon>Bacillota</taxon>
        <taxon>Tissierellia</taxon>
        <taxon>Tissierellales</taxon>
        <taxon>Sporanaerobacteraceae</taxon>
        <taxon>Anaerosalibacter</taxon>
    </lineage>
</organism>
<gene>
    <name evidence="3" type="ORF">L0P62_00570</name>
</gene>
<dbReference type="PANTHER" id="PTHR43308:SF5">
    <property type="entry name" value="S-LAYER PROTEIN _ PEPTIDOGLYCAN ENDO-BETA-N-ACETYLGLUCOSAMINIDASE"/>
    <property type="match status" value="1"/>
</dbReference>
<evidence type="ECO:0000313" key="4">
    <source>
        <dbReference type="Proteomes" id="UP001108123"/>
    </source>
</evidence>
<dbReference type="Proteomes" id="UP001108123">
    <property type="component" value="Unassembled WGS sequence"/>
</dbReference>
<proteinExistence type="predicted"/>
<evidence type="ECO:0000259" key="2">
    <source>
        <dbReference type="PROSITE" id="PS51272"/>
    </source>
</evidence>
<dbReference type="Gene3D" id="2.170.130.30">
    <property type="match status" value="1"/>
</dbReference>
<reference evidence="3" key="1">
    <citation type="submission" date="2022-01" db="EMBL/GenBank/DDBJ databases">
        <title>Collection of gut derived symbiotic bacterial strains cultured from healthy donors.</title>
        <authorList>
            <person name="Lin H."/>
            <person name="Kohout C."/>
            <person name="Waligurski E."/>
            <person name="Pamer E.G."/>
        </authorList>
    </citation>
    <scope>NUCLEOTIDE SEQUENCE</scope>
    <source>
        <strain evidence="3">MSK.14.39</strain>
    </source>
</reference>
<protein>
    <submittedName>
        <fullName evidence="3">S-layer homology domain-containing protein</fullName>
    </submittedName>
</protein>
<dbReference type="InterPro" id="IPR051465">
    <property type="entry name" value="Cell_Envelope_Struct_Comp"/>
</dbReference>
<keyword evidence="4" id="KW-1185">Reference proteome</keyword>
<dbReference type="InterPro" id="IPR027954">
    <property type="entry name" value="Transcobalamin-like_C"/>
</dbReference>
<dbReference type="Pfam" id="PF14478">
    <property type="entry name" value="DUF4430"/>
    <property type="match status" value="1"/>
</dbReference>
<feature type="domain" description="SLH" evidence="2">
    <location>
        <begin position="667"/>
        <end position="725"/>
    </location>
</feature>
<feature type="domain" description="SLH" evidence="2">
    <location>
        <begin position="604"/>
        <end position="664"/>
    </location>
</feature>
<comment type="caution">
    <text evidence="3">The sequence shown here is derived from an EMBL/GenBank/DDBJ whole genome shotgun (WGS) entry which is preliminary data.</text>
</comment>
<evidence type="ECO:0000256" key="1">
    <source>
        <dbReference type="SAM" id="SignalP"/>
    </source>
</evidence>
<feature type="chain" id="PRO_5040371217" evidence="1">
    <location>
        <begin position="26"/>
        <end position="725"/>
    </location>
</feature>
<feature type="domain" description="SLH" evidence="2">
    <location>
        <begin position="540"/>
        <end position="603"/>
    </location>
</feature>
<keyword evidence="1" id="KW-0732">Signal</keyword>
<dbReference type="InterPro" id="IPR001119">
    <property type="entry name" value="SLH_dom"/>
</dbReference>
<dbReference type="EMBL" id="JAKNID010000001">
    <property type="protein sequence ID" value="MCG4563931.1"/>
    <property type="molecule type" value="Genomic_DNA"/>
</dbReference>
<dbReference type="Pfam" id="PF00395">
    <property type="entry name" value="SLH"/>
    <property type="match status" value="3"/>
</dbReference>
<feature type="signal peptide" evidence="1">
    <location>
        <begin position="1"/>
        <end position="25"/>
    </location>
</feature>
<dbReference type="PROSITE" id="PS51272">
    <property type="entry name" value="SLH"/>
    <property type="match status" value="3"/>
</dbReference>
<dbReference type="RefSeq" id="WP_237962733.1">
    <property type="nucleotide sequence ID" value="NZ_JAKNID010000001.1"/>
</dbReference>
<sequence length="725" mass="80800">MKKNMQRIMSMMLVLLLLIPSLVIAQTNIDIDYTQDGNNVTVNIKGVKNRPASITIKDESRYHYIDQGITDDLGKVKFKTVLDVGKTYDCKVNIDGKTATKKLIMKKPDTGIDPVPEPTKPEVASLYIKGYKGVILDKSNIKIKKGDTVLSFTTRILDKNNISYENRSGYIASIDGQKEFDKGSDSGWMYSVNGKYPDVGAGSVKVKDGDKISWLYTYDLGEDIGAPIHDPKDDKDDKDDQKDAIDQILDTINDKKSTEKQKEKAIDDVTKYFADKTKDVKSGEIENIIKYSNKTSKTLTKALENAETEKLATKIADSSIEITKSLGKIVDDNTDLQTIEKISETSRENMGIALASIEKIKDKKEVSKIVNSILETSTKIEEKQSKKTAKPNKKTEKTVAIKVVEKEDKTSDFTLPNVLLEKANKKDIDKVKLVTDKATIDLSPKFLESDMSEDIKTDIKSENDILSLRFKIGCKEQNQFQKAIKITLPYNKEVKDSDKITAIVIKDDGTEEAVGGVYDPTTKSVKFITNITGKFKIEEGKKEFKDTTNITWAKDEIESMAVKGIIKGKPGDKFDPNANISRAEFAALASRILKLNENVSTKSPFKDVSKGAWYYNEVVAAYEKGIIKGRPGQIFDPTGEITREEIVKIVGTILKENGYGNKDESKLNEFKDSSLVSLWAKEEAAIAVDNGIIFGNGKGEFAPKAKATRAETATMLYRLYELILR</sequence>
<dbReference type="PANTHER" id="PTHR43308">
    <property type="entry name" value="OUTER MEMBRANE PROTEIN ALPHA-RELATED"/>
    <property type="match status" value="1"/>
</dbReference>
<accession>A0A9Q4FJW3</accession>
<evidence type="ECO:0000313" key="3">
    <source>
        <dbReference type="EMBL" id="MCG4563931.1"/>
    </source>
</evidence>